<keyword evidence="9" id="KW-0418">Kinase</keyword>
<dbReference type="EMBL" id="BAAAVT010000009">
    <property type="protein sequence ID" value="GAA3064919.1"/>
    <property type="molecule type" value="Genomic_DNA"/>
</dbReference>
<keyword evidence="17" id="KW-1185">Reference proteome</keyword>
<gene>
    <name evidence="16" type="ORF">GCM10010529_17400</name>
</gene>
<sequence length="491" mass="55031">MARVRGEEQPGFLEVMENWLVHQPWFPALRGRRVFTRVGGLRLPTPAGDADPELFLEVHVFDVDHVASRRERHRDQVAVPVAVRSRPSALAGKNAFIGRLARADGAEVWLYDGARDRAFLAAWLEMARRRQGSRNGRSRGEAMAGFDQWSPFTVQLRRTASESKLRPVTRTMVTPEGLSDDAGLSQRVVVEFQRRPRSVRDIELETAMTLTESDSSSIAKVLGVVSCSWEDRTAALAEGVEEAWATGDLAIIREAIGQAPDGRTLARKAMAEGKTFKRLARRMGRALGDFHADLATAFGGHPQSREQLKVMADQARTDLRAHWEQVREEFDDDERTDMAEVVDLMLSELREVDEPLQVQRIHGALGLAHTHLADPESERWIFNEDGGMADQALPLRDVVTMLMSFANVVMEAASEGHQGKKPAEVDAVNFGQWYEDVSEVFLEGYRQSEADTTGVDSVFFRAAMLSEAMDLFSRWQGQWVFRPSMLLQAES</sequence>
<evidence type="ECO:0000256" key="8">
    <source>
        <dbReference type="ARBA" id="ARBA00022741"/>
    </source>
</evidence>
<evidence type="ECO:0000256" key="11">
    <source>
        <dbReference type="ARBA" id="ARBA00023056"/>
    </source>
</evidence>
<evidence type="ECO:0000313" key="16">
    <source>
        <dbReference type="EMBL" id="GAA3064919.1"/>
    </source>
</evidence>
<keyword evidence="12" id="KW-0119">Carbohydrate metabolism</keyword>
<evidence type="ECO:0000256" key="2">
    <source>
        <dbReference type="ARBA" id="ARBA00006219"/>
    </source>
</evidence>
<evidence type="ECO:0000256" key="14">
    <source>
        <dbReference type="ARBA" id="ARBA00049067"/>
    </source>
</evidence>
<organism evidence="16 17">
    <name type="scientific">Nesterenkonia aethiopica</name>
    <dbReference type="NCBI Taxonomy" id="269144"/>
    <lineage>
        <taxon>Bacteria</taxon>
        <taxon>Bacillati</taxon>
        <taxon>Actinomycetota</taxon>
        <taxon>Actinomycetes</taxon>
        <taxon>Micrococcales</taxon>
        <taxon>Micrococcaceae</taxon>
        <taxon>Nesterenkonia</taxon>
    </lineage>
</organism>
<feature type="domain" description="Maltokinase N-terminal cap" evidence="15">
    <location>
        <begin position="19"/>
        <end position="116"/>
    </location>
</feature>
<dbReference type="Gene3D" id="3.90.1200.10">
    <property type="match status" value="1"/>
</dbReference>
<dbReference type="Proteomes" id="UP001500236">
    <property type="component" value="Unassembled WGS sequence"/>
</dbReference>
<evidence type="ECO:0000256" key="12">
    <source>
        <dbReference type="ARBA" id="ARBA00023277"/>
    </source>
</evidence>
<evidence type="ECO:0000313" key="17">
    <source>
        <dbReference type="Proteomes" id="UP001500236"/>
    </source>
</evidence>
<comment type="subunit">
    <text evidence="3">Monomer.</text>
</comment>
<dbReference type="EC" id="2.7.1.175" evidence="4"/>
<reference evidence="17" key="1">
    <citation type="journal article" date="2019" name="Int. J. Syst. Evol. Microbiol.">
        <title>The Global Catalogue of Microorganisms (GCM) 10K type strain sequencing project: providing services to taxonomists for standard genome sequencing and annotation.</title>
        <authorList>
            <consortium name="The Broad Institute Genomics Platform"/>
            <consortium name="The Broad Institute Genome Sequencing Center for Infectious Disease"/>
            <person name="Wu L."/>
            <person name="Ma J."/>
        </authorList>
    </citation>
    <scope>NUCLEOTIDE SEQUENCE [LARGE SCALE GENOMIC DNA]</scope>
    <source>
        <strain evidence="17">JCM 14309</strain>
    </source>
</reference>
<evidence type="ECO:0000259" key="15">
    <source>
        <dbReference type="Pfam" id="PF18085"/>
    </source>
</evidence>
<keyword evidence="7" id="KW-0808">Transferase</keyword>
<keyword evidence="10" id="KW-0067">ATP-binding</keyword>
<accession>A0ABP6LXE8</accession>
<evidence type="ECO:0000256" key="1">
    <source>
        <dbReference type="ARBA" id="ARBA00004964"/>
    </source>
</evidence>
<protein>
    <recommendedName>
        <fullName evidence="5">Maltokinase</fullName>
        <ecNumber evidence="4">2.7.1.175</ecNumber>
    </recommendedName>
    <alternativeName>
        <fullName evidence="13">Maltose-1-phosphate synthase</fullName>
    </alternativeName>
</protein>
<evidence type="ECO:0000256" key="13">
    <source>
        <dbReference type="ARBA" id="ARBA00031251"/>
    </source>
</evidence>
<comment type="catalytic activity">
    <reaction evidence="14">
        <text>D-maltose + ATP = alpha-maltose 1-phosphate + ADP + H(+)</text>
        <dbReference type="Rhea" id="RHEA:31915"/>
        <dbReference type="ChEBI" id="CHEBI:15378"/>
        <dbReference type="ChEBI" id="CHEBI:17306"/>
        <dbReference type="ChEBI" id="CHEBI:30616"/>
        <dbReference type="ChEBI" id="CHEBI:63576"/>
        <dbReference type="ChEBI" id="CHEBI:456216"/>
        <dbReference type="EC" id="2.7.1.175"/>
    </reaction>
</comment>
<evidence type="ECO:0000256" key="7">
    <source>
        <dbReference type="ARBA" id="ARBA00022679"/>
    </source>
</evidence>
<proteinExistence type="inferred from homology"/>
<dbReference type="InterPro" id="IPR011009">
    <property type="entry name" value="Kinase-like_dom_sf"/>
</dbReference>
<evidence type="ECO:0000256" key="6">
    <source>
        <dbReference type="ARBA" id="ARBA00022600"/>
    </source>
</evidence>
<keyword evidence="11" id="KW-0320">Glycogen biosynthesis</keyword>
<dbReference type="InterPro" id="IPR040999">
    <property type="entry name" value="Mak_N_cap"/>
</dbReference>
<dbReference type="Pfam" id="PF18085">
    <property type="entry name" value="Mak_N_cap"/>
    <property type="match status" value="1"/>
</dbReference>
<comment type="caution">
    <text evidence="16">The sequence shown here is derived from an EMBL/GenBank/DDBJ whole genome shotgun (WGS) entry which is preliminary data.</text>
</comment>
<comment type="similarity">
    <text evidence="2">Belongs to the aminoglycoside phosphotransferase family.</text>
</comment>
<keyword evidence="6" id="KW-0321">Glycogen metabolism</keyword>
<comment type="pathway">
    <text evidence="1">Glycan biosynthesis; glycogen biosynthesis.</text>
</comment>
<keyword evidence="8" id="KW-0547">Nucleotide-binding</keyword>
<dbReference type="SUPFAM" id="SSF56112">
    <property type="entry name" value="Protein kinase-like (PK-like)"/>
    <property type="match status" value="1"/>
</dbReference>
<evidence type="ECO:0000256" key="5">
    <source>
        <dbReference type="ARBA" id="ARBA00013882"/>
    </source>
</evidence>
<evidence type="ECO:0000256" key="4">
    <source>
        <dbReference type="ARBA" id="ARBA00011962"/>
    </source>
</evidence>
<evidence type="ECO:0000256" key="10">
    <source>
        <dbReference type="ARBA" id="ARBA00022840"/>
    </source>
</evidence>
<dbReference type="RefSeq" id="WP_344685678.1">
    <property type="nucleotide sequence ID" value="NZ_BAAAVT010000009.1"/>
</dbReference>
<name>A0ABP6LXE8_9MICC</name>
<evidence type="ECO:0000256" key="3">
    <source>
        <dbReference type="ARBA" id="ARBA00011245"/>
    </source>
</evidence>
<evidence type="ECO:0000256" key="9">
    <source>
        <dbReference type="ARBA" id="ARBA00022777"/>
    </source>
</evidence>